<dbReference type="AlphaFoldDB" id="X1P6V3"/>
<evidence type="ECO:0000256" key="1">
    <source>
        <dbReference type="SAM" id="Phobius"/>
    </source>
</evidence>
<gene>
    <name evidence="2" type="ORF">S06H3_58076</name>
</gene>
<organism evidence="2">
    <name type="scientific">marine sediment metagenome</name>
    <dbReference type="NCBI Taxonomy" id="412755"/>
    <lineage>
        <taxon>unclassified sequences</taxon>
        <taxon>metagenomes</taxon>
        <taxon>ecological metagenomes</taxon>
    </lineage>
</organism>
<proteinExistence type="predicted"/>
<keyword evidence="1" id="KW-1133">Transmembrane helix</keyword>
<comment type="caution">
    <text evidence="2">The sequence shown here is derived from an EMBL/GenBank/DDBJ whole genome shotgun (WGS) entry which is preliminary data.</text>
</comment>
<dbReference type="EMBL" id="BARV01037560">
    <property type="protein sequence ID" value="GAI52017.1"/>
    <property type="molecule type" value="Genomic_DNA"/>
</dbReference>
<keyword evidence="1" id="KW-0812">Transmembrane</keyword>
<evidence type="ECO:0000313" key="2">
    <source>
        <dbReference type="EMBL" id="GAI52017.1"/>
    </source>
</evidence>
<accession>X1P6V3</accession>
<sequence>MTENAKRAIVWLVFAAGVILLIAGATTDAYATMTGVIIFLCFLAVSIALRILWGLKKGKS</sequence>
<feature type="transmembrane region" description="Helical" evidence="1">
    <location>
        <begin position="33"/>
        <end position="53"/>
    </location>
</feature>
<protein>
    <submittedName>
        <fullName evidence="2">Uncharacterized protein</fullName>
    </submittedName>
</protein>
<reference evidence="2" key="1">
    <citation type="journal article" date="2014" name="Front. Microbiol.">
        <title>High frequency of phylogenetically diverse reductive dehalogenase-homologous genes in deep subseafloor sedimentary metagenomes.</title>
        <authorList>
            <person name="Kawai M."/>
            <person name="Futagami T."/>
            <person name="Toyoda A."/>
            <person name="Takaki Y."/>
            <person name="Nishi S."/>
            <person name="Hori S."/>
            <person name="Arai W."/>
            <person name="Tsubouchi T."/>
            <person name="Morono Y."/>
            <person name="Uchiyama I."/>
            <person name="Ito T."/>
            <person name="Fujiyama A."/>
            <person name="Inagaki F."/>
            <person name="Takami H."/>
        </authorList>
    </citation>
    <scope>NUCLEOTIDE SEQUENCE</scope>
    <source>
        <strain evidence="2">Expedition CK06-06</strain>
    </source>
</reference>
<keyword evidence="1" id="KW-0472">Membrane</keyword>
<feature type="transmembrane region" description="Helical" evidence="1">
    <location>
        <begin position="9"/>
        <end position="27"/>
    </location>
</feature>
<name>X1P6V3_9ZZZZ</name>